<dbReference type="NCBIfam" id="TIGR04363">
    <property type="entry name" value="LD_lanti_pre"/>
    <property type="match status" value="1"/>
</dbReference>
<comment type="caution">
    <text evidence="1">The sequence shown here is derived from an EMBL/GenBank/DDBJ whole genome shotgun (WGS) entry which is preliminary data.</text>
</comment>
<sequence length="59" mass="6108">MSIASTVPRSGSIDDREFSLDFSVIEAAYPLAKLSCDTSDGCGQTCSTSACNSQANNPS</sequence>
<gene>
    <name evidence="1" type="primary">fxlA</name>
    <name evidence="1" type="ORF">FNH05_01715</name>
</gene>
<reference evidence="1 2" key="1">
    <citation type="submission" date="2019-07" db="EMBL/GenBank/DDBJ databases">
        <authorList>
            <person name="Duangmal K."/>
            <person name="Teo W.F.A."/>
        </authorList>
    </citation>
    <scope>NUCLEOTIDE SEQUENCE [LARGE SCALE GENOMIC DNA]</scope>
    <source>
        <strain evidence="1 2">TBRC 6029</strain>
    </source>
</reference>
<dbReference type="OrthoDB" id="3401898at2"/>
<accession>A0A558DLS9</accession>
<evidence type="ECO:0000313" key="1">
    <source>
        <dbReference type="EMBL" id="TVT61976.1"/>
    </source>
</evidence>
<evidence type="ECO:0000313" key="2">
    <source>
        <dbReference type="Proteomes" id="UP000320011"/>
    </source>
</evidence>
<dbReference type="InterPro" id="IPR027575">
    <property type="entry name" value="LD_lanti_pre"/>
</dbReference>
<protein>
    <submittedName>
        <fullName evidence="1">FxLD family lantipeptide</fullName>
    </submittedName>
</protein>
<proteinExistence type="predicted"/>
<dbReference type="EMBL" id="VJWX01000007">
    <property type="protein sequence ID" value="TVT61976.1"/>
    <property type="molecule type" value="Genomic_DNA"/>
</dbReference>
<reference evidence="1 2" key="2">
    <citation type="submission" date="2019-08" db="EMBL/GenBank/DDBJ databases">
        <title>Amycolatopsis acidicola sp. nov., isolated from peat swamp forest soil.</title>
        <authorList>
            <person name="Srisuk N."/>
        </authorList>
    </citation>
    <scope>NUCLEOTIDE SEQUENCE [LARGE SCALE GENOMIC DNA]</scope>
    <source>
        <strain evidence="1 2">TBRC 6029</strain>
    </source>
</reference>
<dbReference type="Proteomes" id="UP000320011">
    <property type="component" value="Unassembled WGS sequence"/>
</dbReference>
<name>A0A558DLS9_9PSEU</name>
<dbReference type="AlphaFoldDB" id="A0A558DLS9"/>
<dbReference type="RefSeq" id="WP_144585217.1">
    <property type="nucleotide sequence ID" value="NZ_VJWX01000007.1"/>
</dbReference>
<organism evidence="1 2">
    <name type="scientific">Amycolatopsis rhizosphaerae</name>
    <dbReference type="NCBI Taxonomy" id="2053003"/>
    <lineage>
        <taxon>Bacteria</taxon>
        <taxon>Bacillati</taxon>
        <taxon>Actinomycetota</taxon>
        <taxon>Actinomycetes</taxon>
        <taxon>Pseudonocardiales</taxon>
        <taxon>Pseudonocardiaceae</taxon>
        <taxon>Amycolatopsis</taxon>
    </lineage>
</organism>
<keyword evidence="2" id="KW-1185">Reference proteome</keyword>